<dbReference type="InterPro" id="IPR000156">
    <property type="entry name" value="Ran_bind_dom"/>
</dbReference>
<dbReference type="PANTHER" id="PTHR23138:SF142">
    <property type="entry name" value="RAN-BINDING PROTEIN 3B-RELATED"/>
    <property type="match status" value="1"/>
</dbReference>
<feature type="compositionally biased region" description="Low complexity" evidence="3">
    <location>
        <begin position="177"/>
        <end position="186"/>
    </location>
</feature>
<sequence>MSYEEGQSKSEGDINNDNNNNNNSDKGDESWEKIEKEEAESVKGDGLKRKALDRNDTSFNTVEQDVATKRQKDTPSPTGEEPVQPAQPPKKPQASFSAFASSASPFASLKTASPAPALQGAAPAPAHRDDTPAIAPPVSAPREEKKQATFGDFAKSSPFTSGKSTPSLTTPAEDEPGSSTTSTSTPAPAPAPGPASKPQATFSSFVSSSSSSPFTSSASKPKPKPSPSPFPFASASAPIKGSAFGTYSNNATAFGSGVATAASAAVGVSDEGVNAEQQGNKRASFGDILKESRGDVEVEKEGKVAMHEQDVTTGEEDEDTVFQARSKLFVNEKGWKERGVGLLKLNVQRSDGSGARLVMRADGVLRLLLNSKLYKGLNPTVEGKTVLMTLPNVGEKEMAIICLRMSNAKVAEELADYIHEHIPLDSANASKSPQPDV</sequence>
<evidence type="ECO:0000256" key="1">
    <source>
        <dbReference type="ARBA" id="ARBA00004123"/>
    </source>
</evidence>
<dbReference type="OrthoDB" id="185618at2759"/>
<keyword evidence="6" id="KW-1185">Reference proteome</keyword>
<evidence type="ECO:0000256" key="2">
    <source>
        <dbReference type="ARBA" id="ARBA00023242"/>
    </source>
</evidence>
<feature type="compositionally biased region" description="Basic and acidic residues" evidence="3">
    <location>
        <begin position="1"/>
        <end position="12"/>
    </location>
</feature>
<feature type="region of interest" description="Disordered" evidence="3">
    <location>
        <begin position="1"/>
        <end position="235"/>
    </location>
</feature>
<feature type="domain" description="RanBD1" evidence="4">
    <location>
        <begin position="299"/>
        <end position="378"/>
    </location>
</feature>
<dbReference type="HOGENOM" id="CLU_528938_0_0_1"/>
<dbReference type="Proteomes" id="UP000053392">
    <property type="component" value="Unassembled WGS sequence"/>
</dbReference>
<gene>
    <name evidence="5" type="ORF">I313_03057</name>
</gene>
<organism evidence="5 6">
    <name type="scientific">Cryptococcus deuterogattii Ram5</name>
    <dbReference type="NCBI Taxonomy" id="1296110"/>
    <lineage>
        <taxon>Eukaryota</taxon>
        <taxon>Fungi</taxon>
        <taxon>Dikarya</taxon>
        <taxon>Basidiomycota</taxon>
        <taxon>Agaricomycotina</taxon>
        <taxon>Tremellomycetes</taxon>
        <taxon>Tremellales</taxon>
        <taxon>Cryptococcaceae</taxon>
        <taxon>Cryptococcus</taxon>
        <taxon>Cryptococcus gattii species complex</taxon>
    </lineage>
</organism>
<accession>A0A0D0V0Z1</accession>
<feature type="compositionally biased region" description="Low complexity" evidence="3">
    <location>
        <begin position="196"/>
        <end position="220"/>
    </location>
</feature>
<dbReference type="PANTHER" id="PTHR23138">
    <property type="entry name" value="RAN BINDING PROTEIN"/>
    <property type="match status" value="1"/>
</dbReference>
<evidence type="ECO:0000313" key="6">
    <source>
        <dbReference type="Proteomes" id="UP000053392"/>
    </source>
</evidence>
<dbReference type="PROSITE" id="PS50196">
    <property type="entry name" value="RANBD1"/>
    <property type="match status" value="1"/>
</dbReference>
<keyword evidence="2" id="KW-0539">Nucleus</keyword>
<dbReference type="AlphaFoldDB" id="A0A0D0V0Z1"/>
<dbReference type="SMART" id="SM00160">
    <property type="entry name" value="RanBD"/>
    <property type="match status" value="1"/>
</dbReference>
<dbReference type="GO" id="GO:0005634">
    <property type="term" value="C:nucleus"/>
    <property type="evidence" value="ECO:0007669"/>
    <property type="project" value="UniProtKB-SubCell"/>
</dbReference>
<evidence type="ECO:0000256" key="3">
    <source>
        <dbReference type="SAM" id="MobiDB-lite"/>
    </source>
</evidence>
<reference evidence="5 6" key="1">
    <citation type="submission" date="2015-01" db="EMBL/GenBank/DDBJ databases">
        <title>The Genome Sequence of Cryptococcus gattii Ram5.</title>
        <authorList>
            <consortium name="The Broad Institute Genomics Platform"/>
            <person name="Cuomo C."/>
            <person name="Litvintseva A."/>
            <person name="Chen Y."/>
            <person name="Heitman J."/>
            <person name="Sun S."/>
            <person name="Springer D."/>
            <person name="Dromer F."/>
            <person name="Young S."/>
            <person name="Zeng Q."/>
            <person name="Gargeya S."/>
            <person name="Abouelleil A."/>
            <person name="Alvarado L."/>
            <person name="Chapman S.B."/>
            <person name="Gainer-Dewar J."/>
            <person name="Goldberg J."/>
            <person name="Griggs A."/>
            <person name="Gujja S."/>
            <person name="Hansen M."/>
            <person name="Howarth C."/>
            <person name="Imamovic A."/>
            <person name="Larimer J."/>
            <person name="Murphy C."/>
            <person name="Naylor J."/>
            <person name="Pearson M."/>
            <person name="Priest M."/>
            <person name="Roberts A."/>
            <person name="Saif S."/>
            <person name="Shea T."/>
            <person name="Sykes S."/>
            <person name="Wortman J."/>
            <person name="Nusbaum C."/>
            <person name="Birren B."/>
        </authorList>
    </citation>
    <scope>NUCLEOTIDE SEQUENCE [LARGE SCALE GENOMIC DNA]</scope>
    <source>
        <strain evidence="5 6">Ram5</strain>
    </source>
</reference>
<evidence type="ECO:0000313" key="5">
    <source>
        <dbReference type="EMBL" id="KIR41106.1"/>
    </source>
</evidence>
<dbReference type="InterPro" id="IPR011993">
    <property type="entry name" value="PH-like_dom_sf"/>
</dbReference>
<feature type="compositionally biased region" description="Basic and acidic residues" evidence="3">
    <location>
        <begin position="25"/>
        <end position="56"/>
    </location>
</feature>
<proteinExistence type="predicted"/>
<evidence type="ECO:0000259" key="4">
    <source>
        <dbReference type="PROSITE" id="PS50196"/>
    </source>
</evidence>
<dbReference type="Gene3D" id="2.30.29.30">
    <property type="entry name" value="Pleckstrin-homology domain (PH domain)/Phosphotyrosine-binding domain (PTB)"/>
    <property type="match status" value="1"/>
</dbReference>
<dbReference type="InterPro" id="IPR045255">
    <property type="entry name" value="RanBP1-like"/>
</dbReference>
<feature type="compositionally biased region" description="Low complexity" evidence="3">
    <location>
        <begin position="92"/>
        <end position="125"/>
    </location>
</feature>
<comment type="subcellular location">
    <subcellularLocation>
        <location evidence="1">Nucleus</location>
    </subcellularLocation>
</comment>
<dbReference type="Pfam" id="PF00638">
    <property type="entry name" value="Ran_BP1"/>
    <property type="match status" value="1"/>
</dbReference>
<protein>
    <submittedName>
        <fullName evidence="5">Ran-binding protein 3</fullName>
    </submittedName>
</protein>
<name>A0A0D0V0Z1_9TREE</name>
<dbReference type="SUPFAM" id="SSF50729">
    <property type="entry name" value="PH domain-like"/>
    <property type="match status" value="1"/>
</dbReference>
<dbReference type="EMBL" id="KN847901">
    <property type="protein sequence ID" value="KIR41106.1"/>
    <property type="molecule type" value="Genomic_DNA"/>
</dbReference>
<feature type="compositionally biased region" description="Polar residues" evidence="3">
    <location>
        <begin position="157"/>
        <end position="170"/>
    </location>
</feature>